<dbReference type="InterPro" id="IPR059066">
    <property type="entry name" value="Ig_Tag1-like_5th"/>
</dbReference>
<organism evidence="6 7">
    <name type="scientific">Calycina marina</name>
    <dbReference type="NCBI Taxonomy" id="1763456"/>
    <lineage>
        <taxon>Eukaryota</taxon>
        <taxon>Fungi</taxon>
        <taxon>Dikarya</taxon>
        <taxon>Ascomycota</taxon>
        <taxon>Pezizomycotina</taxon>
        <taxon>Leotiomycetes</taxon>
        <taxon>Helotiales</taxon>
        <taxon>Pezizellaceae</taxon>
        <taxon>Calycina</taxon>
    </lineage>
</organism>
<gene>
    <name evidence="6" type="ORF">BJ878DRAFT_502197</name>
</gene>
<dbReference type="InterPro" id="IPR046368">
    <property type="entry name" value="Tag1"/>
</dbReference>
<dbReference type="AlphaFoldDB" id="A0A9P7Z493"/>
<feature type="transmembrane region" description="Helical" evidence="2">
    <location>
        <begin position="88"/>
        <end position="112"/>
    </location>
</feature>
<keyword evidence="2" id="KW-0472">Membrane</keyword>
<evidence type="ECO:0000259" key="4">
    <source>
        <dbReference type="Pfam" id="PF26150"/>
    </source>
</evidence>
<reference evidence="6" key="1">
    <citation type="journal article" date="2021" name="IMA Fungus">
        <title>Genomic characterization of three marine fungi, including Emericellopsis atlantica sp. nov. with signatures of a generalist lifestyle and marine biomass degradation.</title>
        <authorList>
            <person name="Hagestad O.C."/>
            <person name="Hou L."/>
            <person name="Andersen J.H."/>
            <person name="Hansen E.H."/>
            <person name="Altermark B."/>
            <person name="Li C."/>
            <person name="Kuhnert E."/>
            <person name="Cox R.J."/>
            <person name="Crous P.W."/>
            <person name="Spatafora J.W."/>
            <person name="Lail K."/>
            <person name="Amirebrahimi M."/>
            <person name="Lipzen A."/>
            <person name="Pangilinan J."/>
            <person name="Andreopoulos W."/>
            <person name="Hayes R.D."/>
            <person name="Ng V."/>
            <person name="Grigoriev I.V."/>
            <person name="Jackson S.A."/>
            <person name="Sutton T.D.S."/>
            <person name="Dobson A.D.W."/>
            <person name="Rama T."/>
        </authorList>
    </citation>
    <scope>NUCLEOTIDE SEQUENCE</scope>
    <source>
        <strain evidence="6">TRa3180A</strain>
    </source>
</reference>
<feature type="domain" description="Tag1 C-terminal" evidence="3">
    <location>
        <begin position="472"/>
        <end position="585"/>
    </location>
</feature>
<dbReference type="Proteomes" id="UP000887226">
    <property type="component" value="Unassembled WGS sequence"/>
</dbReference>
<accession>A0A9P7Z493</accession>
<proteinExistence type="predicted"/>
<dbReference type="InterPro" id="IPR055011">
    <property type="entry name" value="Tag1_C"/>
</dbReference>
<dbReference type="InterPro" id="IPR059065">
    <property type="entry name" value="Ig_Tag1-like_4th"/>
</dbReference>
<comment type="caution">
    <text evidence="6">The sequence shown here is derived from an EMBL/GenBank/DDBJ whole genome shotgun (WGS) entry which is preliminary data.</text>
</comment>
<keyword evidence="7" id="KW-1185">Reference proteome</keyword>
<evidence type="ECO:0000256" key="1">
    <source>
        <dbReference type="SAM" id="MobiDB-lite"/>
    </source>
</evidence>
<dbReference type="PANTHER" id="PTHR35895">
    <property type="entry name" value="CHROMOSOME 16, WHOLE GENOME SHOTGUN SEQUENCE"/>
    <property type="match status" value="1"/>
</dbReference>
<protein>
    <recommendedName>
        <fullName evidence="8">Pre-rrna processing protein</fullName>
    </recommendedName>
</protein>
<evidence type="ECO:0000313" key="7">
    <source>
        <dbReference type="Proteomes" id="UP000887226"/>
    </source>
</evidence>
<feature type="compositionally biased region" description="Polar residues" evidence="1">
    <location>
        <begin position="17"/>
        <end position="27"/>
    </location>
</feature>
<dbReference type="Pfam" id="PF22786">
    <property type="entry name" value="Tag1_C"/>
    <property type="match status" value="1"/>
</dbReference>
<dbReference type="PANTHER" id="PTHR35895:SF3">
    <property type="entry name" value="PRE-RRNA PROCESSING PROTEIN"/>
    <property type="match status" value="1"/>
</dbReference>
<name>A0A9P7Z493_9HELO</name>
<feature type="domain" description="Tag1-like fifth Ig-like" evidence="5">
    <location>
        <begin position="740"/>
        <end position="851"/>
    </location>
</feature>
<dbReference type="Pfam" id="PF26150">
    <property type="entry name" value="LEA-2_4"/>
    <property type="match status" value="1"/>
</dbReference>
<dbReference type="Pfam" id="PF26174">
    <property type="entry name" value="LEA-2_1"/>
    <property type="match status" value="1"/>
</dbReference>
<evidence type="ECO:0008006" key="8">
    <source>
        <dbReference type="Google" id="ProtNLM"/>
    </source>
</evidence>
<evidence type="ECO:0000313" key="6">
    <source>
        <dbReference type="EMBL" id="KAG9245288.1"/>
    </source>
</evidence>
<dbReference type="OrthoDB" id="5596576at2759"/>
<sequence length="863" mass="93269">MADQQSTSPLLGEANRPVSSQSIQSTASRERTPLLARNGNIASYGAAEVAEHDLDEHDPLIPSPATASLRSLQSGQGTTKKKRRWPTIVAVTFFGVVVVAIILGVFFAPAIVEEYAKESMVIEPKSLSINEITPTGVTARVQAVFCLDASKVKNKHVRTIGRLGTWIARKVESEKSAVKVFLPEYGNILLGTAAVPPIVVDIRNGESNTIDFLADLKPGDIDGIRQMANAWLEGRVSRVLVLGKANVSLKSGLISLGTQTVAESLVFEGNEIPSIPEYNITKLNFHEVPVSTNGRRGMGADVSLSLVNDYPIALSIPPLSFDILVANCGLHQPLIRLADATTDYINIVPYTDVEVDVGGIVRELPKTLTQECPHSNSSPLDVLLSDYLNGNDTTIFVRGSSNPSPETPDWVSAIMSSVTVPVPFLGHTFDKLIKDFTLTDSKFTFPGFFADEDDEPTISGNIVVTAGLPKEMNFGVNVTQVMADADVFYQKKKLGFLDLHKWQDATSELIKAHGGEPASLKMQSRIEKAPLHITDSDVLGSLVWKYANGDRIDLNIVARVNVKLETVLGELVVKDLPAEGMFPVNGISNGTTMASLMPKVGNLKILGTTKSSLKLQAQVNFTNPTEYSAEVGYFNIHILNNGSIIGGATARDIFVKPGNNSNILVEATWDPAGFGGPEGARIGPEFLSQYVSGYNTTLSFQVHKDSIPSEPNIGKALSNITVTIPTPRLSTPRSGDKKADGEPRFIDDATFHLFSSTAQFTLISPLKYSTLYVENINATAYYNHTEPIGRIEYDLPFKVSPGASLSPKLPVEWSLDSVGYEAVRSALGGKLSLDARGTVGIRLGRWSETIWYTGSGIGAQVRF</sequence>
<feature type="region of interest" description="Disordered" evidence="1">
    <location>
        <begin position="56"/>
        <end position="78"/>
    </location>
</feature>
<evidence type="ECO:0000259" key="5">
    <source>
        <dbReference type="Pfam" id="PF26153"/>
    </source>
</evidence>
<feature type="region of interest" description="Disordered" evidence="1">
    <location>
        <begin position="1"/>
        <end position="34"/>
    </location>
</feature>
<dbReference type="Pfam" id="PF26153">
    <property type="entry name" value="LEA-2L_5"/>
    <property type="match status" value="1"/>
</dbReference>
<evidence type="ECO:0000259" key="3">
    <source>
        <dbReference type="Pfam" id="PF22786"/>
    </source>
</evidence>
<keyword evidence="2" id="KW-0812">Transmembrane</keyword>
<keyword evidence="2" id="KW-1133">Transmembrane helix</keyword>
<feature type="domain" description="Tag1-like fourth Ig-like" evidence="4">
    <location>
        <begin position="597"/>
        <end position="714"/>
    </location>
</feature>
<dbReference type="EMBL" id="MU253855">
    <property type="protein sequence ID" value="KAG9245288.1"/>
    <property type="molecule type" value="Genomic_DNA"/>
</dbReference>
<dbReference type="GO" id="GO:0000329">
    <property type="term" value="C:fungal-type vacuole membrane"/>
    <property type="evidence" value="ECO:0007669"/>
    <property type="project" value="InterPro"/>
</dbReference>
<evidence type="ECO:0000256" key="2">
    <source>
        <dbReference type="SAM" id="Phobius"/>
    </source>
</evidence>
<feature type="compositionally biased region" description="Polar residues" evidence="1">
    <location>
        <begin position="65"/>
        <end position="78"/>
    </location>
</feature>